<accession>A0A1J5IZJ0</accession>
<dbReference type="FunFam" id="3.40.50.720:FF:000203">
    <property type="entry name" value="D-3-phosphoglycerate dehydrogenase (SerA)"/>
    <property type="match status" value="1"/>
</dbReference>
<gene>
    <name evidence="7" type="ORF">AUK40_01415</name>
</gene>
<evidence type="ECO:0000256" key="1">
    <source>
        <dbReference type="ARBA" id="ARBA00005854"/>
    </source>
</evidence>
<evidence type="ECO:0000259" key="6">
    <source>
        <dbReference type="Pfam" id="PF02826"/>
    </source>
</evidence>
<dbReference type="Pfam" id="PF02826">
    <property type="entry name" value="2-Hacid_dh_C"/>
    <property type="match status" value="1"/>
</dbReference>
<evidence type="ECO:0000259" key="5">
    <source>
        <dbReference type="Pfam" id="PF00389"/>
    </source>
</evidence>
<dbReference type="InterPro" id="IPR006140">
    <property type="entry name" value="D-isomer_DH_NAD-bd"/>
</dbReference>
<comment type="caution">
    <text evidence="7">The sequence shown here is derived from an EMBL/GenBank/DDBJ whole genome shotgun (WGS) entry which is preliminary data.</text>
</comment>
<keyword evidence="2 4" id="KW-0560">Oxidoreductase</keyword>
<dbReference type="InterPro" id="IPR050418">
    <property type="entry name" value="D-iso_2-hydroxyacid_DH_PdxB"/>
</dbReference>
<evidence type="ECO:0000256" key="4">
    <source>
        <dbReference type="RuleBase" id="RU003719"/>
    </source>
</evidence>
<feature type="domain" description="D-isomer specific 2-hydroxyacid dehydrogenase catalytic" evidence="5">
    <location>
        <begin position="28"/>
        <end position="317"/>
    </location>
</feature>
<dbReference type="InterPro" id="IPR036291">
    <property type="entry name" value="NAD(P)-bd_dom_sf"/>
</dbReference>
<evidence type="ECO:0000313" key="7">
    <source>
        <dbReference type="EMBL" id="OIP98559.1"/>
    </source>
</evidence>
<dbReference type="SUPFAM" id="SSF51735">
    <property type="entry name" value="NAD(P)-binding Rossmann-fold domains"/>
    <property type="match status" value="1"/>
</dbReference>
<dbReference type="InterPro" id="IPR006139">
    <property type="entry name" value="D-isomer_2_OHA_DH_cat_dom"/>
</dbReference>
<dbReference type="InterPro" id="IPR029753">
    <property type="entry name" value="D-isomer_DH_CS"/>
</dbReference>
<comment type="similarity">
    <text evidence="1 4">Belongs to the D-isomer specific 2-hydroxyacid dehydrogenase family.</text>
</comment>
<reference evidence="7 8" key="1">
    <citation type="journal article" date="2016" name="Environ. Microbiol.">
        <title>Genomic resolution of a cold subsurface aquifer community provides metabolic insights for novel microbes adapted to high CO concentrations.</title>
        <authorList>
            <person name="Probst A.J."/>
            <person name="Castelle C.J."/>
            <person name="Singh A."/>
            <person name="Brown C.T."/>
            <person name="Anantharaman K."/>
            <person name="Sharon I."/>
            <person name="Hug L.A."/>
            <person name="Burstein D."/>
            <person name="Emerson J.B."/>
            <person name="Thomas B.C."/>
            <person name="Banfield J.F."/>
        </authorList>
    </citation>
    <scope>NUCLEOTIDE SEQUENCE [LARGE SCALE GENOMIC DNA]</scope>
    <source>
        <strain evidence="7">CG2_30_54_11</strain>
    </source>
</reference>
<dbReference type="Pfam" id="PF00389">
    <property type="entry name" value="2-Hacid_dh"/>
    <property type="match status" value="1"/>
</dbReference>
<dbReference type="GO" id="GO:0016616">
    <property type="term" value="F:oxidoreductase activity, acting on the CH-OH group of donors, NAD or NADP as acceptor"/>
    <property type="evidence" value="ECO:0007669"/>
    <property type="project" value="InterPro"/>
</dbReference>
<dbReference type="PANTHER" id="PTHR43761:SF1">
    <property type="entry name" value="D-ISOMER SPECIFIC 2-HYDROXYACID DEHYDROGENASE CATALYTIC DOMAIN-CONTAINING PROTEIN-RELATED"/>
    <property type="match status" value="1"/>
</dbReference>
<sequence length="322" mass="34836">MTHIVFLNSARLSFDQQLDFTPLASLGTFTSFEASTPEEIIQRVQGQDVVITKELPLEPDLISQFPLSVRLICEAGTGYDNISLDAACAKGITVCNSPGYSTEAVAQLAISFILALSTSLCLHQTRRVQGDISNFTDHVQLTSHEITGKTLGIVGLGTIGQTVARHAVALGMKVIYFSRTQKQDRFPELAYVPLEQLLSVSDFVSLHCPLTPETHHLVNVGSLRLMKKTTVLINTSRGGLVDENALVRALQEDRIAGAALDVLNPEPPSPDSPLLSMENVILTPHIGWKGLETRQRLVSMVADTIAGFVQGTPRNVVASGKV</sequence>
<dbReference type="GO" id="GO:0051287">
    <property type="term" value="F:NAD binding"/>
    <property type="evidence" value="ECO:0007669"/>
    <property type="project" value="InterPro"/>
</dbReference>
<protein>
    <submittedName>
        <fullName evidence="7">Hydroxyacid dehydrogenase</fullName>
    </submittedName>
</protein>
<dbReference type="PROSITE" id="PS00670">
    <property type="entry name" value="D_2_HYDROXYACID_DH_2"/>
    <property type="match status" value="1"/>
</dbReference>
<proteinExistence type="inferred from homology"/>
<feature type="domain" description="D-isomer specific 2-hydroxyacid dehydrogenase NAD-binding" evidence="6">
    <location>
        <begin position="111"/>
        <end position="287"/>
    </location>
</feature>
<dbReference type="PROSITE" id="PS00671">
    <property type="entry name" value="D_2_HYDROXYACID_DH_3"/>
    <property type="match status" value="1"/>
</dbReference>
<dbReference type="AlphaFoldDB" id="A0A1J5IZJ0"/>
<keyword evidence="3" id="KW-0520">NAD</keyword>
<dbReference type="EMBL" id="MNZT01000024">
    <property type="protein sequence ID" value="OIP98559.1"/>
    <property type="molecule type" value="Genomic_DNA"/>
</dbReference>
<dbReference type="PANTHER" id="PTHR43761">
    <property type="entry name" value="D-ISOMER SPECIFIC 2-HYDROXYACID DEHYDROGENASE FAMILY PROTEIN (AFU_ORTHOLOGUE AFUA_1G13630)"/>
    <property type="match status" value="1"/>
</dbReference>
<evidence type="ECO:0000256" key="2">
    <source>
        <dbReference type="ARBA" id="ARBA00023002"/>
    </source>
</evidence>
<evidence type="ECO:0000256" key="3">
    <source>
        <dbReference type="ARBA" id="ARBA00023027"/>
    </source>
</evidence>
<dbReference type="SUPFAM" id="SSF52283">
    <property type="entry name" value="Formate/glycerate dehydrogenase catalytic domain-like"/>
    <property type="match status" value="1"/>
</dbReference>
<name>A0A1J5IZJ0_9BACT</name>
<dbReference type="Proteomes" id="UP000183245">
    <property type="component" value="Unassembled WGS sequence"/>
</dbReference>
<organism evidence="7 8">
    <name type="scientific">Candidatus Wirthbacteria bacterium CG2_30_54_11</name>
    <dbReference type="NCBI Taxonomy" id="1817892"/>
    <lineage>
        <taxon>Bacteria</taxon>
        <taxon>Candidatus Wirthbacteria</taxon>
    </lineage>
</organism>
<evidence type="ECO:0000313" key="8">
    <source>
        <dbReference type="Proteomes" id="UP000183245"/>
    </source>
</evidence>
<dbReference type="Gene3D" id="3.40.50.720">
    <property type="entry name" value="NAD(P)-binding Rossmann-like Domain"/>
    <property type="match status" value="2"/>
</dbReference>
<dbReference type="STRING" id="1817892.AUK40_01415"/>